<feature type="compositionally biased region" description="Low complexity" evidence="1">
    <location>
        <begin position="166"/>
        <end position="176"/>
    </location>
</feature>
<evidence type="ECO:0000256" key="1">
    <source>
        <dbReference type="SAM" id="MobiDB-lite"/>
    </source>
</evidence>
<dbReference type="AlphaFoldDB" id="A0A0D0CCE4"/>
<dbReference type="EMBL" id="KN834841">
    <property type="protein sequence ID" value="KIK52548.1"/>
    <property type="molecule type" value="Genomic_DNA"/>
</dbReference>
<dbReference type="Proteomes" id="UP000053593">
    <property type="component" value="Unassembled WGS sequence"/>
</dbReference>
<keyword evidence="3" id="KW-1185">Reference proteome</keyword>
<proteinExistence type="predicted"/>
<sequence length="254" mass="27615">MTCPGSYLGSPTSPHSLPSIRKGQITSLDLQKFTACAEPKHQASNHSLTVGLGEQGDTAATFGKLSIRTCGTSICGGNNCYALHKWMAQDKHVFLPRYIEWLIEAGDHTSLQTLRDNLPAILETDASDSLLPKLIVHIVWCLQDLPKTPARAQTRGSCTPRHQKLPSSDSPYDSDSPTLRMLGKCKARPTTSTTIPYKCPHIFTGSSSSSHNKTTIAHENGRTGFRLSSQFCPWSIDGLEANCDLIYAAATDSN</sequence>
<accession>A0A0D0CCE4</accession>
<name>A0A0D0CCE4_9AGAR</name>
<evidence type="ECO:0000313" key="2">
    <source>
        <dbReference type="EMBL" id="KIK52548.1"/>
    </source>
</evidence>
<organism evidence="2 3">
    <name type="scientific">Collybiopsis luxurians FD-317 M1</name>
    <dbReference type="NCBI Taxonomy" id="944289"/>
    <lineage>
        <taxon>Eukaryota</taxon>
        <taxon>Fungi</taxon>
        <taxon>Dikarya</taxon>
        <taxon>Basidiomycota</taxon>
        <taxon>Agaricomycotina</taxon>
        <taxon>Agaricomycetes</taxon>
        <taxon>Agaricomycetidae</taxon>
        <taxon>Agaricales</taxon>
        <taxon>Marasmiineae</taxon>
        <taxon>Omphalotaceae</taxon>
        <taxon>Collybiopsis</taxon>
        <taxon>Collybiopsis luxurians</taxon>
    </lineage>
</organism>
<protein>
    <submittedName>
        <fullName evidence="2">Uncharacterized protein</fullName>
    </submittedName>
</protein>
<gene>
    <name evidence="2" type="ORF">GYMLUDRAFT_251148</name>
</gene>
<feature type="region of interest" description="Disordered" evidence="1">
    <location>
        <begin position="150"/>
        <end position="176"/>
    </location>
</feature>
<reference evidence="2 3" key="1">
    <citation type="submission" date="2014-04" db="EMBL/GenBank/DDBJ databases">
        <title>Evolutionary Origins and Diversification of the Mycorrhizal Mutualists.</title>
        <authorList>
            <consortium name="DOE Joint Genome Institute"/>
            <consortium name="Mycorrhizal Genomics Consortium"/>
            <person name="Kohler A."/>
            <person name="Kuo A."/>
            <person name="Nagy L.G."/>
            <person name="Floudas D."/>
            <person name="Copeland A."/>
            <person name="Barry K.W."/>
            <person name="Cichocki N."/>
            <person name="Veneault-Fourrey C."/>
            <person name="LaButti K."/>
            <person name="Lindquist E.A."/>
            <person name="Lipzen A."/>
            <person name="Lundell T."/>
            <person name="Morin E."/>
            <person name="Murat C."/>
            <person name="Riley R."/>
            <person name="Ohm R."/>
            <person name="Sun H."/>
            <person name="Tunlid A."/>
            <person name="Henrissat B."/>
            <person name="Grigoriev I.V."/>
            <person name="Hibbett D.S."/>
            <person name="Martin F."/>
        </authorList>
    </citation>
    <scope>NUCLEOTIDE SEQUENCE [LARGE SCALE GENOMIC DNA]</scope>
    <source>
        <strain evidence="2 3">FD-317 M1</strain>
    </source>
</reference>
<dbReference type="HOGENOM" id="CLU_1094402_0_0_1"/>
<evidence type="ECO:0000313" key="3">
    <source>
        <dbReference type="Proteomes" id="UP000053593"/>
    </source>
</evidence>